<proteinExistence type="predicted"/>
<dbReference type="Proteomes" id="UP000572817">
    <property type="component" value="Unassembled WGS sequence"/>
</dbReference>
<gene>
    <name evidence="1" type="ORF">GTA08_BOTSDO11175</name>
</gene>
<dbReference type="OrthoDB" id="5428038at2759"/>
<evidence type="ECO:0000313" key="1">
    <source>
        <dbReference type="EMBL" id="KAF4300850.1"/>
    </source>
</evidence>
<sequence length="614" mass="70268">MTVPELRAVMDSIPGLCAKTCQDDLEAVNNWQFGAYWAIWRGMNSCKILPIEKFDKAIIRKMAESLLSLKDPPGISDAGKLGKISASSHTDPALFRLEVYRQLWPASSYVEPHDFVSHFVSWIQSLDEVDTEGPDRTPGQLSPDVLKSLLDSLDAGRAQEIMADTTSALLTVGDNITIDDRHQRLLRFWFVTISQTRHRFRDIFIPESSPVHRIDPIVAIPYLKTFHVDTICRLWMRCWLPQYVAEDGGTKQWKARQKGVRRFFEERRRLASKDEPRQITPFLDAICALKAKGLPYETAISKAVELIFAMYGPLIAHKLHKKAVKESLTINDPRPFAAAIEAIASTSPMQALKYFKSSPEVWLSLCPRLPLALILHDSLPRDELFALLDRRGPAIQSHRADKESISNNQLSALDTELVNIIAYAYANQTSRPTRHRFRNVYFCYLYMRDRGVPLSPLFSKAVVRAAITAPLENYEWVSTVKLRWVLRLVLSIEGPEVAERLDKLVWRWRGEVIREARRRWDEAGLFRTMGPSTVVTVRRAGLFDHDFPKWRRPFKKVVMPAGFFAPRFLRRTRFAVGEKEMRKRSWGRLSRREGGMGGVTNLGGECKGHHVSLY</sequence>
<protein>
    <submittedName>
        <fullName evidence="1">Uncharacterized protein</fullName>
    </submittedName>
</protein>
<dbReference type="EMBL" id="WWBZ02000082">
    <property type="protein sequence ID" value="KAF4300850.1"/>
    <property type="molecule type" value="Genomic_DNA"/>
</dbReference>
<accession>A0A8H4MXA9</accession>
<comment type="caution">
    <text evidence="1">The sequence shown here is derived from an EMBL/GenBank/DDBJ whole genome shotgun (WGS) entry which is preliminary data.</text>
</comment>
<keyword evidence="2" id="KW-1185">Reference proteome</keyword>
<evidence type="ECO:0000313" key="2">
    <source>
        <dbReference type="Proteomes" id="UP000572817"/>
    </source>
</evidence>
<organism evidence="1 2">
    <name type="scientific">Botryosphaeria dothidea</name>
    <dbReference type="NCBI Taxonomy" id="55169"/>
    <lineage>
        <taxon>Eukaryota</taxon>
        <taxon>Fungi</taxon>
        <taxon>Dikarya</taxon>
        <taxon>Ascomycota</taxon>
        <taxon>Pezizomycotina</taxon>
        <taxon>Dothideomycetes</taxon>
        <taxon>Dothideomycetes incertae sedis</taxon>
        <taxon>Botryosphaeriales</taxon>
        <taxon>Botryosphaeriaceae</taxon>
        <taxon>Botryosphaeria</taxon>
    </lineage>
</organism>
<reference evidence="1" key="1">
    <citation type="submission" date="2020-04" db="EMBL/GenBank/DDBJ databases">
        <title>Genome Assembly and Annotation of Botryosphaeria dothidea sdau 11-99, a Latent Pathogen of Apple Fruit Ring Rot in China.</title>
        <authorList>
            <person name="Yu C."/>
            <person name="Diao Y."/>
            <person name="Lu Q."/>
            <person name="Zhao J."/>
            <person name="Cui S."/>
            <person name="Peng C."/>
            <person name="He B."/>
            <person name="Liu H."/>
        </authorList>
    </citation>
    <scope>NUCLEOTIDE SEQUENCE [LARGE SCALE GENOMIC DNA]</scope>
    <source>
        <strain evidence="1">Sdau11-99</strain>
    </source>
</reference>
<name>A0A8H4MXA9_9PEZI</name>
<dbReference type="AlphaFoldDB" id="A0A8H4MXA9"/>